<keyword evidence="1" id="KW-0175">Coiled coil</keyword>
<dbReference type="EMBL" id="QXTG01000002">
    <property type="protein sequence ID" value="RIX28250.1"/>
    <property type="molecule type" value="Genomic_DNA"/>
</dbReference>
<keyword evidence="3" id="KW-1185">Reference proteome</keyword>
<organism evidence="2 3">
    <name type="scientific">Amnibacterium setariae</name>
    <dbReference type="NCBI Taxonomy" id="2306585"/>
    <lineage>
        <taxon>Bacteria</taxon>
        <taxon>Bacillati</taxon>
        <taxon>Actinomycetota</taxon>
        <taxon>Actinomycetes</taxon>
        <taxon>Micrococcales</taxon>
        <taxon>Microbacteriaceae</taxon>
        <taxon>Amnibacterium</taxon>
    </lineage>
</organism>
<protein>
    <submittedName>
        <fullName evidence="2">Uncharacterized protein</fullName>
    </submittedName>
</protein>
<sequence length="177" mass="18285">MDIANVIALGAFLLSAVGASVALWQAGIASRARADAQAANAAAADHEAAALRAAQEAASAANRSAEEAKRSADALEEANELARAAMPKDRWKLTHVGGVRYSVQNVSGGLLMGVVVVGLRSEDDARVTMDGERSRDVVDGESVTFTVFTASSMGPATVVVGSVDVNGVRDRFTRTIS</sequence>
<evidence type="ECO:0000313" key="3">
    <source>
        <dbReference type="Proteomes" id="UP000265742"/>
    </source>
</evidence>
<gene>
    <name evidence="2" type="ORF">D1781_12365</name>
</gene>
<name>A0A3A1TWT8_9MICO</name>
<dbReference type="RefSeq" id="WP_119482561.1">
    <property type="nucleotide sequence ID" value="NZ_QXTG01000002.1"/>
</dbReference>
<dbReference type="AlphaFoldDB" id="A0A3A1TWT8"/>
<feature type="coiled-coil region" evidence="1">
    <location>
        <begin position="51"/>
        <end position="85"/>
    </location>
</feature>
<evidence type="ECO:0000256" key="1">
    <source>
        <dbReference type="SAM" id="Coils"/>
    </source>
</evidence>
<evidence type="ECO:0000313" key="2">
    <source>
        <dbReference type="EMBL" id="RIX28250.1"/>
    </source>
</evidence>
<comment type="caution">
    <text evidence="2">The sequence shown here is derived from an EMBL/GenBank/DDBJ whole genome shotgun (WGS) entry which is preliminary data.</text>
</comment>
<proteinExistence type="predicted"/>
<dbReference type="Proteomes" id="UP000265742">
    <property type="component" value="Unassembled WGS sequence"/>
</dbReference>
<accession>A0A3A1TWT8</accession>
<reference evidence="3" key="1">
    <citation type="submission" date="2018-09" db="EMBL/GenBank/DDBJ databases">
        <authorList>
            <person name="Kim I."/>
        </authorList>
    </citation>
    <scope>NUCLEOTIDE SEQUENCE [LARGE SCALE GENOMIC DNA]</scope>
    <source>
        <strain evidence="3">DD4a</strain>
    </source>
</reference>